<protein>
    <submittedName>
        <fullName evidence="2">Uncharacterized protein</fullName>
    </submittedName>
</protein>
<name>G9AAA1_SINF1</name>
<reference evidence="2 3" key="1">
    <citation type="journal article" date="2012" name="J. Bacteriol.">
        <title>Genome sequence of the soybean symbiont Sinorhizobium fredii HH103.</title>
        <authorList>
            <person name="Weidner S."/>
            <person name="Becker A."/>
            <person name="Bonilla I."/>
            <person name="Jaenicke S."/>
            <person name="Lloret J."/>
            <person name="Margaret I."/>
            <person name="Puhler A."/>
            <person name="Ruiz-Sainz J.E."/>
            <person name="Schneiker-Bekel S."/>
            <person name="Szczepanowski R."/>
            <person name="Vinardell J.M."/>
            <person name="Zehner S."/>
            <person name="Gottfert M."/>
        </authorList>
    </citation>
    <scope>NUCLEOTIDE SEQUENCE [LARGE SCALE GENOMIC DNA]</scope>
    <source>
        <strain evidence="2 3">HH103</strain>
    </source>
</reference>
<accession>G9AAA1</accession>
<feature type="region of interest" description="Disordered" evidence="1">
    <location>
        <begin position="1"/>
        <end position="39"/>
    </location>
</feature>
<evidence type="ECO:0000313" key="3">
    <source>
        <dbReference type="Proteomes" id="UP000007735"/>
    </source>
</evidence>
<evidence type="ECO:0000256" key="1">
    <source>
        <dbReference type="SAM" id="MobiDB-lite"/>
    </source>
</evidence>
<dbReference type="Proteomes" id="UP000007735">
    <property type="component" value="Chromosome"/>
</dbReference>
<dbReference type="AlphaFoldDB" id="G9AAA1"/>
<dbReference type="EMBL" id="HE616890">
    <property type="protein sequence ID" value="CCE97005.1"/>
    <property type="molecule type" value="Genomic_DNA"/>
</dbReference>
<dbReference type="HOGENOM" id="CLU_3315907_0_0_5"/>
<sequence>MDAAELSPVDPLTPKQQETIACAPQRDFTPVVDEENRAG</sequence>
<dbReference type="PATRIC" id="fig|380.5.peg.2669"/>
<dbReference type="KEGG" id="sfh:SFHH103_02510"/>
<organism evidence="2 3">
    <name type="scientific">Sinorhizobium fredii (strain HH103)</name>
    <dbReference type="NCBI Taxonomy" id="1117943"/>
    <lineage>
        <taxon>Bacteria</taxon>
        <taxon>Pseudomonadati</taxon>
        <taxon>Pseudomonadota</taxon>
        <taxon>Alphaproteobacteria</taxon>
        <taxon>Hyphomicrobiales</taxon>
        <taxon>Rhizobiaceae</taxon>
        <taxon>Sinorhizobium/Ensifer group</taxon>
        <taxon>Sinorhizobium</taxon>
    </lineage>
</organism>
<gene>
    <name evidence="2" type="ordered locus">SFHH103_02510</name>
</gene>
<evidence type="ECO:0000313" key="2">
    <source>
        <dbReference type="EMBL" id="CCE97005.1"/>
    </source>
</evidence>
<proteinExistence type="predicted"/>